<accession>A0A183GD21</accession>
<reference evidence="2 3" key="1">
    <citation type="submission" date="2018-11" db="EMBL/GenBank/DDBJ databases">
        <authorList>
            <consortium name="Pathogen Informatics"/>
        </authorList>
    </citation>
    <scope>NUCLEOTIDE SEQUENCE [LARGE SCALE GENOMIC DNA]</scope>
</reference>
<name>A0A183GD21_HELPZ</name>
<dbReference type="OrthoDB" id="5837322at2759"/>
<evidence type="ECO:0000313" key="4">
    <source>
        <dbReference type="WBParaSite" id="HPBE_0002011201-mRNA-1"/>
    </source>
</evidence>
<keyword evidence="1" id="KW-1133">Transmembrane helix</keyword>
<dbReference type="WBParaSite" id="HPBE_0002011201-mRNA-1">
    <property type="protein sequence ID" value="HPBE_0002011201-mRNA-1"/>
    <property type="gene ID" value="HPBE_0002011201"/>
</dbReference>
<dbReference type="EMBL" id="UZAH01031871">
    <property type="protein sequence ID" value="VDP18307.1"/>
    <property type="molecule type" value="Genomic_DNA"/>
</dbReference>
<evidence type="ECO:0000256" key="1">
    <source>
        <dbReference type="SAM" id="Phobius"/>
    </source>
</evidence>
<gene>
    <name evidence="2" type="ORF">HPBE_LOCUS20111</name>
</gene>
<keyword evidence="1" id="KW-0812">Transmembrane</keyword>
<accession>A0A3P8AUS9</accession>
<keyword evidence="1" id="KW-0472">Membrane</keyword>
<sequence length="67" mass="7579">MSSFALENYLQMDANVATLATSLCVSLFVIAFCVRYVVRHCCTIRSKQTSANYTAQYYITNSAHQCR</sequence>
<reference evidence="4" key="2">
    <citation type="submission" date="2019-09" db="UniProtKB">
        <authorList>
            <consortium name="WormBaseParasite"/>
        </authorList>
    </citation>
    <scope>IDENTIFICATION</scope>
</reference>
<evidence type="ECO:0000313" key="3">
    <source>
        <dbReference type="Proteomes" id="UP000050761"/>
    </source>
</evidence>
<keyword evidence="3" id="KW-1185">Reference proteome</keyword>
<organism evidence="3 4">
    <name type="scientific">Heligmosomoides polygyrus</name>
    <name type="common">Parasitic roundworm</name>
    <dbReference type="NCBI Taxonomy" id="6339"/>
    <lineage>
        <taxon>Eukaryota</taxon>
        <taxon>Metazoa</taxon>
        <taxon>Ecdysozoa</taxon>
        <taxon>Nematoda</taxon>
        <taxon>Chromadorea</taxon>
        <taxon>Rhabditida</taxon>
        <taxon>Rhabditina</taxon>
        <taxon>Rhabditomorpha</taxon>
        <taxon>Strongyloidea</taxon>
        <taxon>Heligmosomidae</taxon>
        <taxon>Heligmosomoides</taxon>
    </lineage>
</organism>
<feature type="transmembrane region" description="Helical" evidence="1">
    <location>
        <begin position="16"/>
        <end position="38"/>
    </location>
</feature>
<protein>
    <submittedName>
        <fullName evidence="4">ORF5a</fullName>
    </submittedName>
</protein>
<dbReference type="AlphaFoldDB" id="A0A183GD21"/>
<dbReference type="Proteomes" id="UP000050761">
    <property type="component" value="Unassembled WGS sequence"/>
</dbReference>
<proteinExistence type="predicted"/>
<evidence type="ECO:0000313" key="2">
    <source>
        <dbReference type="EMBL" id="VDP18307.1"/>
    </source>
</evidence>